<feature type="transmembrane region" description="Helical" evidence="11">
    <location>
        <begin position="6"/>
        <end position="26"/>
    </location>
</feature>
<evidence type="ECO:0000313" key="12">
    <source>
        <dbReference type="EMBL" id="KAK1368939.1"/>
    </source>
</evidence>
<evidence type="ECO:0008006" key="14">
    <source>
        <dbReference type="Google" id="ProtNLM"/>
    </source>
</evidence>
<keyword evidence="5" id="KW-0479">Metal-binding</keyword>
<keyword evidence="7" id="KW-0560">Oxidoreductase</keyword>
<dbReference type="EMBL" id="JAUIZM010000008">
    <property type="protein sequence ID" value="KAK1368939.1"/>
    <property type="molecule type" value="Genomic_DNA"/>
</dbReference>
<dbReference type="GO" id="GO:0016020">
    <property type="term" value="C:membrane"/>
    <property type="evidence" value="ECO:0007669"/>
    <property type="project" value="UniProtKB-SubCell"/>
</dbReference>
<evidence type="ECO:0000256" key="2">
    <source>
        <dbReference type="ARBA" id="ARBA00010617"/>
    </source>
</evidence>
<organism evidence="12 13">
    <name type="scientific">Heracleum sosnowskyi</name>
    <dbReference type="NCBI Taxonomy" id="360622"/>
    <lineage>
        <taxon>Eukaryota</taxon>
        <taxon>Viridiplantae</taxon>
        <taxon>Streptophyta</taxon>
        <taxon>Embryophyta</taxon>
        <taxon>Tracheophyta</taxon>
        <taxon>Spermatophyta</taxon>
        <taxon>Magnoliopsida</taxon>
        <taxon>eudicotyledons</taxon>
        <taxon>Gunneridae</taxon>
        <taxon>Pentapetalae</taxon>
        <taxon>asterids</taxon>
        <taxon>campanulids</taxon>
        <taxon>Apiales</taxon>
        <taxon>Apiaceae</taxon>
        <taxon>Apioideae</taxon>
        <taxon>apioid superclade</taxon>
        <taxon>Tordylieae</taxon>
        <taxon>Tordyliinae</taxon>
        <taxon>Heracleum</taxon>
    </lineage>
</organism>
<evidence type="ECO:0000256" key="11">
    <source>
        <dbReference type="SAM" id="Phobius"/>
    </source>
</evidence>
<keyword evidence="13" id="KW-1185">Reference proteome</keyword>
<evidence type="ECO:0000256" key="6">
    <source>
        <dbReference type="ARBA" id="ARBA00022989"/>
    </source>
</evidence>
<reference evidence="12" key="2">
    <citation type="submission" date="2023-05" db="EMBL/GenBank/DDBJ databases">
        <authorList>
            <person name="Schelkunov M.I."/>
        </authorList>
    </citation>
    <scope>NUCLEOTIDE SEQUENCE</scope>
    <source>
        <strain evidence="12">Hsosn_3</strain>
        <tissue evidence="12">Leaf</tissue>
    </source>
</reference>
<evidence type="ECO:0000256" key="7">
    <source>
        <dbReference type="ARBA" id="ARBA00023002"/>
    </source>
</evidence>
<sequence>MEHALLFFAFPVFVLSMFCMIVYVVYDFYAITYDSNDSLSLDCCSILLPHIIQWTKQFGKNFSFALGKTQFLYIGDGELVREMSLCKSFELGKPSYLHKERGPLLGKGILTTSKEAWVHQRKTIAPIFYVDKVKNMLSIVLESGNALTKSWEKLVEAEGGIADIRVDDYVKTFTSSIFSNVMFGRYEAAEKVLFSKCRDLMEVSGSPTVVDGHPFSRFYPTKIHRQQWTLVKEIYWIIQDIEMKFDNDNCKELCTVAMEVPGTTAIWGLMLLALHPDWQARARAEVLEICGDEILDAEKLGKMKVLKMIIQEILRLYSGAGFTAREALADVQIGKKVCVPKGVNIWIWPAALHRETLSSGVQML</sequence>
<dbReference type="GO" id="GO:0009805">
    <property type="term" value="P:coumarin biosynthetic process"/>
    <property type="evidence" value="ECO:0007669"/>
    <property type="project" value="UniProtKB-ARBA"/>
</dbReference>
<comment type="similarity">
    <text evidence="2">Belongs to the cytochrome P450 family.</text>
</comment>
<dbReference type="PRINTS" id="PR00463">
    <property type="entry name" value="EP450I"/>
</dbReference>
<comment type="caution">
    <text evidence="12">The sequence shown here is derived from an EMBL/GenBank/DDBJ whole genome shotgun (WGS) entry which is preliminary data.</text>
</comment>
<dbReference type="PANTHER" id="PTHR24282">
    <property type="entry name" value="CYTOCHROME P450 FAMILY MEMBER"/>
    <property type="match status" value="1"/>
</dbReference>
<dbReference type="PANTHER" id="PTHR24282:SF28">
    <property type="entry name" value="CYTOCHROME P450"/>
    <property type="match status" value="1"/>
</dbReference>
<dbReference type="InterPro" id="IPR002401">
    <property type="entry name" value="Cyt_P450_E_grp-I"/>
</dbReference>
<name>A0AAD8HMA2_9APIA</name>
<keyword evidence="9" id="KW-0503">Monooxygenase</keyword>
<dbReference type="GO" id="GO:0005506">
    <property type="term" value="F:iron ion binding"/>
    <property type="evidence" value="ECO:0007669"/>
    <property type="project" value="InterPro"/>
</dbReference>
<dbReference type="InterPro" id="IPR001128">
    <property type="entry name" value="Cyt_P450"/>
</dbReference>
<keyword evidence="8" id="KW-0408">Iron</keyword>
<gene>
    <name evidence="12" type="ORF">POM88_035031</name>
</gene>
<dbReference type="SUPFAM" id="SSF48264">
    <property type="entry name" value="Cytochrome P450"/>
    <property type="match status" value="1"/>
</dbReference>
<evidence type="ECO:0000256" key="8">
    <source>
        <dbReference type="ARBA" id="ARBA00023004"/>
    </source>
</evidence>
<protein>
    <recommendedName>
        <fullName evidence="14">Cytochrome P450</fullName>
    </recommendedName>
</protein>
<proteinExistence type="inferred from homology"/>
<keyword evidence="4 11" id="KW-0812">Transmembrane</keyword>
<evidence type="ECO:0000256" key="10">
    <source>
        <dbReference type="ARBA" id="ARBA00023136"/>
    </source>
</evidence>
<dbReference type="InterPro" id="IPR036396">
    <property type="entry name" value="Cyt_P450_sf"/>
</dbReference>
<dbReference type="AlphaFoldDB" id="A0AAD8HMA2"/>
<dbReference type="Proteomes" id="UP001237642">
    <property type="component" value="Unassembled WGS sequence"/>
</dbReference>
<dbReference type="GO" id="GO:0004497">
    <property type="term" value="F:monooxygenase activity"/>
    <property type="evidence" value="ECO:0007669"/>
    <property type="project" value="UniProtKB-KW"/>
</dbReference>
<reference evidence="12" key="1">
    <citation type="submission" date="2023-02" db="EMBL/GenBank/DDBJ databases">
        <title>Genome of toxic invasive species Heracleum sosnowskyi carries increased number of genes despite the absence of recent whole-genome duplications.</title>
        <authorList>
            <person name="Schelkunov M."/>
            <person name="Shtratnikova V."/>
            <person name="Makarenko M."/>
            <person name="Klepikova A."/>
            <person name="Omelchenko D."/>
            <person name="Novikova G."/>
            <person name="Obukhova E."/>
            <person name="Bogdanov V."/>
            <person name="Penin A."/>
            <person name="Logacheva M."/>
        </authorList>
    </citation>
    <scope>NUCLEOTIDE SEQUENCE</scope>
    <source>
        <strain evidence="12">Hsosn_3</strain>
        <tissue evidence="12">Leaf</tissue>
    </source>
</reference>
<keyword evidence="10 11" id="KW-0472">Membrane</keyword>
<accession>A0AAD8HMA2</accession>
<dbReference type="InterPro" id="IPR050665">
    <property type="entry name" value="Cytochrome_P450_Monooxygen"/>
</dbReference>
<evidence type="ECO:0000256" key="5">
    <source>
        <dbReference type="ARBA" id="ARBA00022723"/>
    </source>
</evidence>
<dbReference type="Pfam" id="PF00067">
    <property type="entry name" value="p450"/>
    <property type="match status" value="2"/>
</dbReference>
<evidence type="ECO:0000256" key="3">
    <source>
        <dbReference type="ARBA" id="ARBA00022617"/>
    </source>
</evidence>
<evidence type="ECO:0000313" key="13">
    <source>
        <dbReference type="Proteomes" id="UP001237642"/>
    </source>
</evidence>
<evidence type="ECO:0000256" key="4">
    <source>
        <dbReference type="ARBA" id="ARBA00022692"/>
    </source>
</evidence>
<keyword evidence="6 11" id="KW-1133">Transmembrane helix</keyword>
<comment type="subcellular location">
    <subcellularLocation>
        <location evidence="1">Membrane</location>
    </subcellularLocation>
</comment>
<dbReference type="GO" id="GO:0020037">
    <property type="term" value="F:heme binding"/>
    <property type="evidence" value="ECO:0007669"/>
    <property type="project" value="InterPro"/>
</dbReference>
<evidence type="ECO:0000256" key="9">
    <source>
        <dbReference type="ARBA" id="ARBA00023033"/>
    </source>
</evidence>
<dbReference type="GO" id="GO:0016705">
    <property type="term" value="F:oxidoreductase activity, acting on paired donors, with incorporation or reduction of molecular oxygen"/>
    <property type="evidence" value="ECO:0007669"/>
    <property type="project" value="InterPro"/>
</dbReference>
<keyword evidence="3" id="KW-0349">Heme</keyword>
<evidence type="ECO:0000256" key="1">
    <source>
        <dbReference type="ARBA" id="ARBA00004370"/>
    </source>
</evidence>
<dbReference type="Gene3D" id="1.10.630.10">
    <property type="entry name" value="Cytochrome P450"/>
    <property type="match status" value="2"/>
</dbReference>